<keyword evidence="7" id="KW-1185">Reference proteome</keyword>
<dbReference type="InterPro" id="IPR020841">
    <property type="entry name" value="PKS_Beta-ketoAc_synthase_dom"/>
</dbReference>
<dbReference type="Proteomes" id="UP001057561">
    <property type="component" value="Chromosome"/>
</dbReference>
<dbReference type="Pfam" id="PF00975">
    <property type="entry name" value="Thioesterase"/>
    <property type="match status" value="1"/>
</dbReference>
<dbReference type="InterPro" id="IPR009081">
    <property type="entry name" value="PP-bd_ACP"/>
</dbReference>
<dbReference type="Gene3D" id="3.40.366.10">
    <property type="entry name" value="Malonyl-Coenzyme A Acyl Carrier Protein, domain 2"/>
    <property type="match status" value="1"/>
</dbReference>
<dbReference type="PANTHER" id="PTHR43775">
    <property type="entry name" value="FATTY ACID SYNTHASE"/>
    <property type="match status" value="1"/>
</dbReference>
<dbReference type="InterPro" id="IPR014031">
    <property type="entry name" value="Ketoacyl_synth_C"/>
</dbReference>
<dbReference type="PROSITE" id="PS00606">
    <property type="entry name" value="KS3_1"/>
    <property type="match status" value="1"/>
</dbReference>
<evidence type="ECO:0000256" key="1">
    <source>
        <dbReference type="ARBA" id="ARBA00022450"/>
    </source>
</evidence>
<feature type="domain" description="Ketosynthase family 3 (KS3)" evidence="5">
    <location>
        <begin position="9"/>
        <end position="419"/>
    </location>
</feature>
<feature type="domain" description="Carrier" evidence="4">
    <location>
        <begin position="789"/>
        <end position="864"/>
    </location>
</feature>
<evidence type="ECO:0000313" key="6">
    <source>
        <dbReference type="EMBL" id="UUO14007.1"/>
    </source>
</evidence>
<name>A0ABY5LTD1_9CYAN</name>
<keyword evidence="3" id="KW-0808">Transferase</keyword>
<dbReference type="Pfam" id="PF02801">
    <property type="entry name" value="Ketoacyl-synt_C"/>
    <property type="match status" value="1"/>
</dbReference>
<keyword evidence="1" id="KW-0596">Phosphopantetheine</keyword>
<dbReference type="InterPro" id="IPR001031">
    <property type="entry name" value="Thioesterase"/>
</dbReference>
<organism evidence="6 7">
    <name type="scientific">Dolichospermum heterosporum TAC447</name>
    <dbReference type="NCBI Taxonomy" id="747523"/>
    <lineage>
        <taxon>Bacteria</taxon>
        <taxon>Bacillati</taxon>
        <taxon>Cyanobacteriota</taxon>
        <taxon>Cyanophyceae</taxon>
        <taxon>Nostocales</taxon>
        <taxon>Aphanizomenonaceae</taxon>
        <taxon>Dolichospermum</taxon>
        <taxon>Dolichospermum heterosporum</taxon>
    </lineage>
</organism>
<dbReference type="Pfam" id="PF00109">
    <property type="entry name" value="ketoacyl-synt"/>
    <property type="match status" value="1"/>
</dbReference>
<dbReference type="RefSeq" id="WP_257120642.1">
    <property type="nucleotide sequence ID" value="NZ_CP099464.1"/>
</dbReference>
<sequence>MMTNLKIQKESIAIIGMGCRFPGANDLNEFWQVNQDGIDAITESPSDRPTEMTGWGGFLKGIDKFDAAFFGISSKEATKIDPQHRFLLEVTWEALEDAGQIPEKLAGTNTAVFVGISCSEYHQLVIQQEAIPDIEATTGNHRSMVANRISYHFDFCGPSLAINTACSSSLVAVDRACHSLWTGESSLTLAAGVNMIFSPAITNRFINAGLLASDGLCKTFDAKADGYVRSEGIGVVVLKLLSQAQIDGDRIYAVIRGSSVNHNGSGNGLTAPNMQAQIDLLQKVYQQADIDPSSINYIEAHGTATLIGDTLEMKALGAVVGKDRTPDNPCRVGCVKTNIGHTEAASGIAGLIKVALSLYHRQIPPNLHFQEPNPAIPFAKLGLKVQKTLEILPEETEPIRAGVSAFGLGGMNAHVILESVPSQEKAESNLFPLQIFTLTAKSPTALQALAQRHQAFLEDKPEASLVDICFTANTRRSQFKHRLAIITESKEQLKDQLNIYIHKQLSPSIFSGQITRRKPAPICFIFSGESDKIKPLIKLFYKSQPDLDSLLEPLELILDSHVGNSFLELIEKENLENIVHSQLVDFLCEYAIAQLLKSWGIEPAISIGYGTGNYTALVLAEIFTLEDIISLILKKEDLTSTQNFQPAKIPVVSSITGNTIQINQIIDSQQWQKEFDVTKSNAKNSPNLLLDSSQILLDICSIEIKNNKNNDNLHCLLSTLIKLWLMGVKIDWSKIEDYKQCYPISLPTYPFERQSYWINTSPTIFNSQSENQITNNQNKSEQLDQEFVAPRDEIEQQLANIWQKVLGHKSIGIHDNFFALGGNSRLSALLVSEIEKTFNKHFSLAAFFQFPTIAEISQSMSEPLADLTKSEFTTKLAPKDYQKLLTYILGRNGLRPRKNSLMVSLSSQKNKKSFFFCATGINEAYPLNEYLGKEYSFYFLESGYIVFVEEDRITEENIKAIASHHVNDILTIQPEGEYFLAGYSFGSLVAYEIAKQLEEKGKKLAFLGIIDMYGSDSRLNYFVAVNDFYVIFKNLTKNLIKLIMVRKFAEIYLKLRRIVNTFILKLQMILKNITKLIIPINLYKIDENLDPITESRYILNNTSDQYIMDGYQGKITLFLAQGRINSTPIQKLISLLFPSYGWARKSLSQIYKVSGNHHSMIQEPHVKVLAEKLASHIGKSLPD</sequence>
<evidence type="ECO:0000313" key="7">
    <source>
        <dbReference type="Proteomes" id="UP001057561"/>
    </source>
</evidence>
<evidence type="ECO:0000259" key="5">
    <source>
        <dbReference type="PROSITE" id="PS52004"/>
    </source>
</evidence>
<dbReference type="PANTHER" id="PTHR43775:SF37">
    <property type="entry name" value="SI:DKEY-61P9.11"/>
    <property type="match status" value="1"/>
</dbReference>
<dbReference type="InterPro" id="IPR016039">
    <property type="entry name" value="Thiolase-like"/>
</dbReference>
<dbReference type="Gene3D" id="3.40.47.10">
    <property type="match status" value="1"/>
</dbReference>
<dbReference type="Gene3D" id="1.10.1200.10">
    <property type="entry name" value="ACP-like"/>
    <property type="match status" value="1"/>
</dbReference>
<evidence type="ECO:0000259" key="4">
    <source>
        <dbReference type="PROSITE" id="PS50075"/>
    </source>
</evidence>
<dbReference type="Gene3D" id="3.30.70.3290">
    <property type="match status" value="2"/>
</dbReference>
<dbReference type="PROSITE" id="PS50075">
    <property type="entry name" value="CARRIER"/>
    <property type="match status" value="1"/>
</dbReference>
<reference evidence="6" key="1">
    <citation type="submission" date="2022-06" db="EMBL/GenBank/DDBJ databases">
        <title>Nostosin G and Spiroidesin B from the Cyanobacterium Dolichospermum sp. NIES-1697.</title>
        <authorList>
            <person name="Phan C.-S."/>
            <person name="Mehjabin J.J."/>
            <person name="Anas A.R.J."/>
            <person name="Hayasaka M."/>
            <person name="Onoki R."/>
            <person name="Wang J."/>
            <person name="Umezawa T."/>
            <person name="Washio K."/>
            <person name="Morikawa M."/>
            <person name="Okino T."/>
        </authorList>
    </citation>
    <scope>NUCLEOTIDE SEQUENCE</scope>
    <source>
        <strain evidence="6">NIES-1697</strain>
    </source>
</reference>
<dbReference type="SMART" id="SM00825">
    <property type="entry name" value="PKS_KS"/>
    <property type="match status" value="1"/>
</dbReference>
<keyword evidence="2" id="KW-0597">Phosphoprotein</keyword>
<dbReference type="SUPFAM" id="SSF53901">
    <property type="entry name" value="Thiolase-like"/>
    <property type="match status" value="1"/>
</dbReference>
<proteinExistence type="predicted"/>
<dbReference type="InterPro" id="IPR029058">
    <property type="entry name" value="AB_hydrolase_fold"/>
</dbReference>
<gene>
    <name evidence="6" type="ORF">NG743_18395</name>
</gene>
<dbReference type="InterPro" id="IPR036736">
    <property type="entry name" value="ACP-like_sf"/>
</dbReference>
<dbReference type="SUPFAM" id="SSF53474">
    <property type="entry name" value="alpha/beta-Hydrolases"/>
    <property type="match status" value="1"/>
</dbReference>
<dbReference type="PROSITE" id="PS52004">
    <property type="entry name" value="KS3_2"/>
    <property type="match status" value="1"/>
</dbReference>
<evidence type="ECO:0000256" key="3">
    <source>
        <dbReference type="ARBA" id="ARBA00022679"/>
    </source>
</evidence>
<protein>
    <submittedName>
        <fullName evidence="6">Thioesterase domain-containing protein</fullName>
    </submittedName>
</protein>
<dbReference type="Gene3D" id="3.40.50.1820">
    <property type="entry name" value="alpha/beta hydrolase"/>
    <property type="match status" value="1"/>
</dbReference>
<dbReference type="CDD" id="cd00833">
    <property type="entry name" value="PKS"/>
    <property type="match status" value="1"/>
</dbReference>
<dbReference type="Pfam" id="PF22621">
    <property type="entry name" value="CurL-like_PKS_C"/>
    <property type="match status" value="1"/>
</dbReference>
<dbReference type="InterPro" id="IPR014030">
    <property type="entry name" value="Ketoacyl_synth_N"/>
</dbReference>
<dbReference type="InterPro" id="IPR050091">
    <property type="entry name" value="PKS_NRPS_Biosynth_Enz"/>
</dbReference>
<evidence type="ECO:0000256" key="2">
    <source>
        <dbReference type="ARBA" id="ARBA00022553"/>
    </source>
</evidence>
<dbReference type="EMBL" id="CP099464">
    <property type="protein sequence ID" value="UUO14007.1"/>
    <property type="molecule type" value="Genomic_DNA"/>
</dbReference>
<dbReference type="InterPro" id="IPR001227">
    <property type="entry name" value="Ac_transferase_dom_sf"/>
</dbReference>
<dbReference type="SUPFAM" id="SSF47336">
    <property type="entry name" value="ACP-like"/>
    <property type="match status" value="1"/>
</dbReference>
<dbReference type="SUPFAM" id="SSF52151">
    <property type="entry name" value="FabD/lysophospholipase-like"/>
    <property type="match status" value="1"/>
</dbReference>
<dbReference type="Pfam" id="PF00550">
    <property type="entry name" value="PP-binding"/>
    <property type="match status" value="1"/>
</dbReference>
<dbReference type="InterPro" id="IPR016035">
    <property type="entry name" value="Acyl_Trfase/lysoPLipase"/>
</dbReference>
<accession>A0ABY5LTD1</accession>
<dbReference type="InterPro" id="IPR018201">
    <property type="entry name" value="Ketoacyl_synth_AS"/>
</dbReference>